<evidence type="ECO:0000256" key="4">
    <source>
        <dbReference type="ARBA" id="ARBA00022679"/>
    </source>
</evidence>
<dbReference type="PROSITE" id="PS00840">
    <property type="entry name" value="SUMT_2"/>
    <property type="match status" value="1"/>
</dbReference>
<keyword evidence="3 7" id="KW-0489">Methyltransferase</keyword>
<dbReference type="InterPro" id="IPR036108">
    <property type="entry name" value="4pyrrol_syn_uPrphyn_synt_sf"/>
</dbReference>
<feature type="domain" description="Tetrapyrrole methylase" evidence="8">
    <location>
        <begin position="12"/>
        <end position="223"/>
    </location>
</feature>
<evidence type="ECO:0000256" key="7">
    <source>
        <dbReference type="RuleBase" id="RU003960"/>
    </source>
</evidence>
<protein>
    <recommendedName>
        <fullName evidence="2">uroporphyrinogen-III C-methyltransferase</fullName>
        <ecNumber evidence="2">2.1.1.107</ecNumber>
    </recommendedName>
</protein>
<dbReference type="FunFam" id="3.40.1010.10:FF:000001">
    <property type="entry name" value="Siroheme synthase"/>
    <property type="match status" value="1"/>
</dbReference>
<feature type="domain" description="Tetrapyrrole biosynthesis uroporphyrinogen III synthase" evidence="9">
    <location>
        <begin position="297"/>
        <end position="511"/>
    </location>
</feature>
<comment type="subunit">
    <text evidence="1">Homodimer.</text>
</comment>
<evidence type="ECO:0000313" key="11">
    <source>
        <dbReference type="Proteomes" id="UP000283805"/>
    </source>
</evidence>
<dbReference type="CDD" id="cd11642">
    <property type="entry name" value="SUMT"/>
    <property type="match status" value="1"/>
</dbReference>
<dbReference type="NCBIfam" id="NF004587">
    <property type="entry name" value="PRK05928.2-5"/>
    <property type="match status" value="1"/>
</dbReference>
<dbReference type="InterPro" id="IPR003754">
    <property type="entry name" value="4pyrrol_synth_uPrphyn_synth"/>
</dbReference>
<dbReference type="PROSITE" id="PS00839">
    <property type="entry name" value="SUMT_1"/>
    <property type="match status" value="1"/>
</dbReference>
<evidence type="ECO:0000256" key="2">
    <source>
        <dbReference type="ARBA" id="ARBA00012162"/>
    </source>
</evidence>
<dbReference type="Gene3D" id="3.40.50.10090">
    <property type="match status" value="2"/>
</dbReference>
<dbReference type="SUPFAM" id="SSF53790">
    <property type="entry name" value="Tetrapyrrole methylase"/>
    <property type="match status" value="1"/>
</dbReference>
<dbReference type="Pfam" id="PF00590">
    <property type="entry name" value="TP_methylase"/>
    <property type="match status" value="1"/>
</dbReference>
<dbReference type="PANTHER" id="PTHR45790">
    <property type="entry name" value="SIROHEME SYNTHASE-RELATED"/>
    <property type="match status" value="1"/>
</dbReference>
<evidence type="ECO:0000313" key="10">
    <source>
        <dbReference type="EMBL" id="RKD93638.1"/>
    </source>
</evidence>
<dbReference type="InterPro" id="IPR000878">
    <property type="entry name" value="4pyrrol_Mease"/>
</dbReference>
<sequence>MDARDIEAEPGTVYLVGSGPGDPGLLTVRAKALLEDADVILHDRLPGPKIIGMLPDERCEYVGKHAQGERTTQSEINDRLVEYARNGKKVVRLKGGDSFVFGRGGEEAEYLANHGVPFEVVPGVTSAIAAPAVVGIPVTHRDYASSVSFVTGHEDPSKTESAVDWEALAEAGGTIVVLMGVKRLPDYTRALREAGMDPETPVALVERGTWPQQQVATGTLETIVEARDEVGIKPPAVTVIGDVAATRESVLDVLENEYAPLVDRAEAQEGGAKATSDGDAPTVAVFRPDDDRITDAVTLLEELDAEPVPDPMLAVEATGATPRSDADYVVFTSKTGAELVAEAGWEPEAETVCAIGPATADALRAEGYAVDLVPEEFTSSGLVTALEDRVAGARVEVARSDHGSPVLLEGLEDAGAYVHETVLYRLVRPENSGRSAELAADGELDAACFTSSLTVEHFLEAAAEREIREEALAGLEAATVGVIGEPTRETAAEHDVTVDLVASEATFERLARETVDATRED</sequence>
<dbReference type="InterPro" id="IPR014777">
    <property type="entry name" value="4pyrrole_Mease_sub1"/>
</dbReference>
<comment type="similarity">
    <text evidence="7">Belongs to the precorrin methyltransferase family.</text>
</comment>
<dbReference type="AlphaFoldDB" id="A0A3R7HWN8"/>
<proteinExistence type="inferred from homology"/>
<dbReference type="PANTHER" id="PTHR45790:SF3">
    <property type="entry name" value="S-ADENOSYL-L-METHIONINE-DEPENDENT UROPORPHYRINOGEN III METHYLTRANSFERASE, CHLOROPLASTIC"/>
    <property type="match status" value="1"/>
</dbReference>
<reference evidence="10 11" key="1">
    <citation type="submission" date="2018-09" db="EMBL/GenBank/DDBJ databases">
        <title>Genomic Encyclopedia of Archaeal and Bacterial Type Strains, Phase II (KMG-II): from individual species to whole genera.</title>
        <authorList>
            <person name="Goeker M."/>
        </authorList>
    </citation>
    <scope>NUCLEOTIDE SEQUENCE [LARGE SCALE GENOMIC DNA]</scope>
    <source>
        <strain evidence="10 11">DSM 13151</strain>
    </source>
</reference>
<dbReference type="InterPro" id="IPR003043">
    <property type="entry name" value="Uropor_MeTrfase_CS"/>
</dbReference>
<dbReference type="Gene3D" id="3.30.950.10">
    <property type="entry name" value="Methyltransferase, Cobalt-precorrin-4 Transmethylase, Domain 2"/>
    <property type="match status" value="1"/>
</dbReference>
<keyword evidence="6" id="KW-0627">Porphyrin biosynthesis</keyword>
<dbReference type="GO" id="GO:0004852">
    <property type="term" value="F:uroporphyrinogen-III synthase activity"/>
    <property type="evidence" value="ECO:0007669"/>
    <property type="project" value="InterPro"/>
</dbReference>
<dbReference type="InterPro" id="IPR006366">
    <property type="entry name" value="CobA/CysG_C"/>
</dbReference>
<dbReference type="Proteomes" id="UP000283805">
    <property type="component" value="Unassembled WGS sequence"/>
</dbReference>
<keyword evidence="4 7" id="KW-0808">Transferase</keyword>
<gene>
    <name evidence="10" type="ORF">ATJ93_3269</name>
</gene>
<dbReference type="InterPro" id="IPR014776">
    <property type="entry name" value="4pyrrole_Mease_sub2"/>
</dbReference>
<dbReference type="Gene3D" id="3.40.1010.10">
    <property type="entry name" value="Cobalt-precorrin-4 Transmethylase, Domain 1"/>
    <property type="match status" value="1"/>
</dbReference>
<dbReference type="FunFam" id="3.30.950.10:FF:000001">
    <property type="entry name" value="Siroheme synthase"/>
    <property type="match status" value="1"/>
</dbReference>
<dbReference type="EMBL" id="RAPO01000003">
    <property type="protein sequence ID" value="RKD93638.1"/>
    <property type="molecule type" value="Genomic_DNA"/>
</dbReference>
<dbReference type="NCBIfam" id="NF004790">
    <property type="entry name" value="PRK06136.1"/>
    <property type="match status" value="1"/>
</dbReference>
<dbReference type="GO" id="GO:0004851">
    <property type="term" value="F:uroporphyrin-III C-methyltransferase activity"/>
    <property type="evidence" value="ECO:0007669"/>
    <property type="project" value="UniProtKB-EC"/>
</dbReference>
<evidence type="ECO:0000259" key="8">
    <source>
        <dbReference type="Pfam" id="PF00590"/>
    </source>
</evidence>
<dbReference type="InterPro" id="IPR035996">
    <property type="entry name" value="4pyrrol_Methylase_sf"/>
</dbReference>
<dbReference type="EC" id="2.1.1.107" evidence="2"/>
<evidence type="ECO:0000256" key="6">
    <source>
        <dbReference type="ARBA" id="ARBA00023244"/>
    </source>
</evidence>
<evidence type="ECO:0000256" key="5">
    <source>
        <dbReference type="ARBA" id="ARBA00022691"/>
    </source>
</evidence>
<dbReference type="InterPro" id="IPR050161">
    <property type="entry name" value="Siro_Cobalamin_biosynth"/>
</dbReference>
<evidence type="ECO:0000256" key="1">
    <source>
        <dbReference type="ARBA" id="ARBA00011738"/>
    </source>
</evidence>
<dbReference type="GO" id="GO:0019354">
    <property type="term" value="P:siroheme biosynthetic process"/>
    <property type="evidence" value="ECO:0007669"/>
    <property type="project" value="InterPro"/>
</dbReference>
<dbReference type="CDD" id="cd06578">
    <property type="entry name" value="HemD"/>
    <property type="match status" value="1"/>
</dbReference>
<dbReference type="Pfam" id="PF02602">
    <property type="entry name" value="HEM4"/>
    <property type="match status" value="1"/>
</dbReference>
<keyword evidence="5" id="KW-0949">S-adenosyl-L-methionine</keyword>
<dbReference type="NCBIfam" id="TIGR01469">
    <property type="entry name" value="cobA_cysG_Cterm"/>
    <property type="match status" value="1"/>
</dbReference>
<evidence type="ECO:0000259" key="9">
    <source>
        <dbReference type="Pfam" id="PF02602"/>
    </source>
</evidence>
<evidence type="ECO:0000256" key="3">
    <source>
        <dbReference type="ARBA" id="ARBA00022603"/>
    </source>
</evidence>
<organism evidence="10 11">
    <name type="scientific">Halopiger aswanensis</name>
    <dbReference type="NCBI Taxonomy" id="148449"/>
    <lineage>
        <taxon>Archaea</taxon>
        <taxon>Methanobacteriati</taxon>
        <taxon>Methanobacteriota</taxon>
        <taxon>Stenosarchaea group</taxon>
        <taxon>Halobacteria</taxon>
        <taxon>Halobacteriales</taxon>
        <taxon>Natrialbaceae</taxon>
        <taxon>Halopiger</taxon>
    </lineage>
</organism>
<keyword evidence="11" id="KW-1185">Reference proteome</keyword>
<accession>A0A3R7HWN8</accession>
<name>A0A3R7HWN8_9EURY</name>
<comment type="caution">
    <text evidence="10">The sequence shown here is derived from an EMBL/GenBank/DDBJ whole genome shotgun (WGS) entry which is preliminary data.</text>
</comment>
<dbReference type="SUPFAM" id="SSF69618">
    <property type="entry name" value="HemD-like"/>
    <property type="match status" value="1"/>
</dbReference>
<dbReference type="GO" id="GO:0032259">
    <property type="term" value="P:methylation"/>
    <property type="evidence" value="ECO:0007669"/>
    <property type="project" value="UniProtKB-KW"/>
</dbReference>